<feature type="region of interest" description="Disordered" evidence="3">
    <location>
        <begin position="583"/>
        <end position="632"/>
    </location>
</feature>
<comment type="caution">
    <text evidence="5">The sequence shown here is derived from an EMBL/GenBank/DDBJ whole genome shotgun (WGS) entry which is preliminary data.</text>
</comment>
<dbReference type="Proteomes" id="UP000355283">
    <property type="component" value="Unassembled WGS sequence"/>
</dbReference>
<feature type="region of interest" description="Disordered" evidence="3">
    <location>
        <begin position="1"/>
        <end position="38"/>
    </location>
</feature>
<feature type="region of interest" description="Disordered" evidence="3">
    <location>
        <begin position="169"/>
        <end position="242"/>
    </location>
</feature>
<feature type="region of interest" description="Disordered" evidence="3">
    <location>
        <begin position="313"/>
        <end position="469"/>
    </location>
</feature>
<protein>
    <recommendedName>
        <fullName evidence="4">SHSP domain-containing protein</fullName>
    </recommendedName>
</protein>
<evidence type="ECO:0000256" key="1">
    <source>
        <dbReference type="PROSITE-ProRule" id="PRU00285"/>
    </source>
</evidence>
<dbReference type="Gene3D" id="2.60.40.790">
    <property type="match status" value="1"/>
</dbReference>
<evidence type="ECO:0000259" key="4">
    <source>
        <dbReference type="PROSITE" id="PS01031"/>
    </source>
</evidence>
<feature type="compositionally biased region" description="Basic and acidic residues" evidence="3">
    <location>
        <begin position="512"/>
        <end position="521"/>
    </location>
</feature>
<dbReference type="Pfam" id="PF00011">
    <property type="entry name" value="HSP20"/>
    <property type="match status" value="1"/>
</dbReference>
<evidence type="ECO:0000256" key="2">
    <source>
        <dbReference type="RuleBase" id="RU003616"/>
    </source>
</evidence>
<feature type="compositionally biased region" description="Pro residues" evidence="3">
    <location>
        <begin position="190"/>
        <end position="208"/>
    </location>
</feature>
<feature type="compositionally biased region" description="Acidic residues" evidence="3">
    <location>
        <begin position="383"/>
        <end position="397"/>
    </location>
</feature>
<feature type="region of interest" description="Disordered" evidence="3">
    <location>
        <begin position="493"/>
        <end position="521"/>
    </location>
</feature>
<dbReference type="Gene3D" id="1.20.58.120">
    <property type="entry name" value="BAG domain"/>
    <property type="match status" value="1"/>
</dbReference>
<dbReference type="GO" id="GO:0051087">
    <property type="term" value="F:protein-folding chaperone binding"/>
    <property type="evidence" value="ECO:0007669"/>
    <property type="project" value="InterPro"/>
</dbReference>
<proteinExistence type="inferred from homology"/>
<comment type="similarity">
    <text evidence="1 2">Belongs to the small heat shock protein (HSP20) family.</text>
</comment>
<evidence type="ECO:0000313" key="6">
    <source>
        <dbReference type="Proteomes" id="UP000355283"/>
    </source>
</evidence>
<feature type="compositionally biased region" description="Basic and acidic residues" evidence="3">
    <location>
        <begin position="587"/>
        <end position="605"/>
    </location>
</feature>
<reference evidence="5 6" key="1">
    <citation type="submission" date="2019-01" db="EMBL/GenBank/DDBJ databases">
        <title>Nuclear Genome Assembly of the Microalgal Biofuel strain Nannochloropsis salina CCMP1776.</title>
        <authorList>
            <person name="Hovde B."/>
        </authorList>
    </citation>
    <scope>NUCLEOTIDE SEQUENCE [LARGE SCALE GENOMIC DNA]</scope>
    <source>
        <strain evidence="5 6">CCMP1776</strain>
    </source>
</reference>
<name>A0A4D9CX48_9STRA</name>
<dbReference type="CDD" id="cd06464">
    <property type="entry name" value="ACD_sHsps-like"/>
    <property type="match status" value="1"/>
</dbReference>
<dbReference type="InterPro" id="IPR002068">
    <property type="entry name" value="A-crystallin/Hsp20_dom"/>
</dbReference>
<sequence length="823" mass="89677">MVRRVPVTSPPFSAVPSQPPPKGKAQSPRPSTPRNVGESLTLAERKAARAIVAAYSDFWTQLRFRKGWAEPPFKKQDVLCLLEEAAGIVAKTRAELDKEEEGFKMRMVDGSAREFFHSVPYAPQDYPGRWGRGREDRFVTDLVHATLQDGRGYVEGLTKARVDGYLQSFSQGRLPPSDMPEGERGILLPSCPPPRPPSRPPALPPPVPSRMGETRDERAEKEGGKEGGREGGREAVEGGPLVRSSSVLGQEDEILDGVVEAWEGLREGGMEEVVRRVKEGWGKGTPRKLMALRRLLLGLRAVAEQAREVGGLVEEEVEGREGSQEEEEGMRLSPPLPAEVAPGEAGVKEAGEEQEEGWMEAAVAEMHVKEKTPVGTEGAGSEEAGEDASGEGGEEGMPEGVGGREGQVGEGEGLTDEHEEEEREGKEGEEEENMAVEEEEEKGGETMAGAAEAGMEEEREGEREEEGRIEIQKVAEDVDALKAQISDLNKYVASLSSSPPSLPPSLPSADSSEGRSSERVLEELQGRCASFVKGLMHGLDVLDEMHVTEKDRPLRKSQVMQIQQLIDDVEQTKERLRGLRAELAAQQEEKEKEEEGKRREKEKEASAAQGEEEGQGRAGRRRPPPPPSRTPSLAHLVSLLAPHWRQMKMRPRFESGSTPQAYVLAARLPNMKLANLSVTLGARGESLIVKGFRGPTQEEVGSLVEAVGRSGRGGGREGVRLEDLLAAGAERFGSFVETVRVPEDADAEGVEATYEKGTLRIIIPRRPVLPPSFPPRPTPPVHPVYAPPQPALFHPSMGGYYHGGGGRRGMAPGGFWGDQDVWW</sequence>
<dbReference type="PROSITE" id="PS01031">
    <property type="entry name" value="SHSP"/>
    <property type="match status" value="1"/>
</dbReference>
<dbReference type="InterPro" id="IPR008978">
    <property type="entry name" value="HSP20-like_chaperone"/>
</dbReference>
<dbReference type="SUPFAM" id="SSF63491">
    <property type="entry name" value="BAG domain"/>
    <property type="match status" value="1"/>
</dbReference>
<dbReference type="AlphaFoldDB" id="A0A4D9CX48"/>
<organism evidence="5 6">
    <name type="scientific">Nannochloropsis salina CCMP1776</name>
    <dbReference type="NCBI Taxonomy" id="1027361"/>
    <lineage>
        <taxon>Eukaryota</taxon>
        <taxon>Sar</taxon>
        <taxon>Stramenopiles</taxon>
        <taxon>Ochrophyta</taxon>
        <taxon>Eustigmatophyceae</taxon>
        <taxon>Eustigmatales</taxon>
        <taxon>Monodopsidaceae</taxon>
        <taxon>Microchloropsis</taxon>
        <taxon>Microchloropsis salina</taxon>
    </lineage>
</organism>
<keyword evidence="6" id="KW-1185">Reference proteome</keyword>
<dbReference type="EMBL" id="SDOX01000140">
    <property type="protein sequence ID" value="TFJ81159.1"/>
    <property type="molecule type" value="Genomic_DNA"/>
</dbReference>
<accession>A0A4D9CX48</accession>
<feature type="compositionally biased region" description="Acidic residues" evidence="3">
    <location>
        <begin position="413"/>
        <end position="442"/>
    </location>
</feature>
<feature type="compositionally biased region" description="Basic and acidic residues" evidence="3">
    <location>
        <begin position="212"/>
        <end position="236"/>
    </location>
</feature>
<feature type="compositionally biased region" description="Basic and acidic residues" evidence="3">
    <location>
        <begin position="460"/>
        <end position="469"/>
    </location>
</feature>
<evidence type="ECO:0000256" key="3">
    <source>
        <dbReference type="SAM" id="MobiDB-lite"/>
    </source>
</evidence>
<dbReference type="OrthoDB" id="278778at2759"/>
<feature type="domain" description="SHSP" evidence="4">
    <location>
        <begin position="644"/>
        <end position="784"/>
    </location>
</feature>
<dbReference type="SUPFAM" id="SSF49764">
    <property type="entry name" value="HSP20-like chaperones"/>
    <property type="match status" value="1"/>
</dbReference>
<feature type="compositionally biased region" description="Acidic residues" evidence="3">
    <location>
        <begin position="313"/>
        <end position="328"/>
    </location>
</feature>
<gene>
    <name evidence="5" type="ORF">NSK_007503</name>
</gene>
<feature type="compositionally biased region" description="Gly residues" evidence="3">
    <location>
        <begin position="399"/>
        <end position="412"/>
    </location>
</feature>
<dbReference type="InterPro" id="IPR036533">
    <property type="entry name" value="BAG_dom_sf"/>
</dbReference>
<evidence type="ECO:0000313" key="5">
    <source>
        <dbReference type="EMBL" id="TFJ81159.1"/>
    </source>
</evidence>